<dbReference type="InterPro" id="IPR011611">
    <property type="entry name" value="PfkB_dom"/>
</dbReference>
<dbReference type="Pfam" id="PF00294">
    <property type="entry name" value="PfkB"/>
    <property type="match status" value="1"/>
</dbReference>
<dbReference type="Proteomes" id="UP000443582">
    <property type="component" value="Unassembled WGS sequence"/>
</dbReference>
<accession>A0ABY0IDW7</accession>
<dbReference type="Gene3D" id="3.30.1110.10">
    <property type="match status" value="1"/>
</dbReference>
<comment type="similarity">
    <text evidence="1">Belongs to the carbohydrate kinase PfkB family.</text>
</comment>
<protein>
    <submittedName>
        <fullName evidence="5">Adenosine kinase</fullName>
    </submittedName>
</protein>
<comment type="caution">
    <text evidence="5">The sequence shown here is derived from an EMBL/GenBank/DDBJ whole genome shotgun (WGS) entry which is preliminary data.</text>
</comment>
<dbReference type="InterPro" id="IPR052700">
    <property type="entry name" value="Carb_kinase_PfkB-like"/>
</dbReference>
<dbReference type="PANTHER" id="PTHR43320:SF3">
    <property type="entry name" value="CARBOHYDRATE KINASE PFKB DOMAIN-CONTAINING PROTEIN"/>
    <property type="match status" value="1"/>
</dbReference>
<evidence type="ECO:0000313" key="6">
    <source>
        <dbReference type="Proteomes" id="UP000443582"/>
    </source>
</evidence>
<sequence length="332" mass="35831">MKKYDIYGMGNALVDMEFKVSDEFLTDHLIEKGLMTLVEKERQDHLLKALSGNNVGHSRACGGSAANTIIGATQLGAKTFYSCKVADDETGEFYKNDLLANGVKSNIEQGLYDGETGKCLVMISDDAERTMNTFLGTTATYSDDQLDLASLGESKWLYMEGYLVTGAAGIAACETARDYARKNDVKVALTFSDPGIVGFFKDGFKKMIGSEKLDLLFCNEEEAKSFTGLDNIDDAFNALKEVSHTFAITAGAKGAYLFDGNERLNVSSPKVTAMDTNGAGDLFAGAFLYGITNGLNYAQAGTLACSCSAKLVTQYGPRLEKETTQSILKEVL</sequence>
<evidence type="ECO:0000256" key="1">
    <source>
        <dbReference type="ARBA" id="ARBA00010688"/>
    </source>
</evidence>
<dbReference type="RefSeq" id="WP_115362820.1">
    <property type="nucleotide sequence ID" value="NZ_QDKL01000003.1"/>
</dbReference>
<keyword evidence="3 5" id="KW-0418">Kinase</keyword>
<gene>
    <name evidence="5" type="ORF">DAY19_12090</name>
</gene>
<keyword evidence="6" id="KW-1185">Reference proteome</keyword>
<evidence type="ECO:0000259" key="4">
    <source>
        <dbReference type="Pfam" id="PF00294"/>
    </source>
</evidence>
<dbReference type="GO" id="GO:0016301">
    <property type="term" value="F:kinase activity"/>
    <property type="evidence" value="ECO:0007669"/>
    <property type="project" value="UniProtKB-KW"/>
</dbReference>
<evidence type="ECO:0000256" key="2">
    <source>
        <dbReference type="ARBA" id="ARBA00022679"/>
    </source>
</evidence>
<dbReference type="InterPro" id="IPR029056">
    <property type="entry name" value="Ribokinase-like"/>
</dbReference>
<dbReference type="PROSITE" id="PS00584">
    <property type="entry name" value="PFKB_KINASES_2"/>
    <property type="match status" value="1"/>
</dbReference>
<dbReference type="PANTHER" id="PTHR43320">
    <property type="entry name" value="SUGAR KINASE"/>
    <property type="match status" value="1"/>
</dbReference>
<dbReference type="Gene3D" id="3.40.1190.20">
    <property type="match status" value="1"/>
</dbReference>
<reference evidence="6" key="1">
    <citation type="journal article" date="2019" name="Int. J. Syst. Evol. Microbiol.">
        <title>Halobacteriovorax valvorus sp. nov., a novel prokaryotic predator isolated from coastal seawater of China.</title>
        <authorList>
            <person name="Chen M.-X."/>
        </authorList>
    </citation>
    <scope>NUCLEOTIDE SEQUENCE [LARGE SCALE GENOMIC DNA]</scope>
    <source>
        <strain evidence="6">BL9</strain>
    </source>
</reference>
<proteinExistence type="inferred from homology"/>
<dbReference type="InterPro" id="IPR002173">
    <property type="entry name" value="Carboh/pur_kinase_PfkB_CS"/>
</dbReference>
<keyword evidence="2" id="KW-0808">Transferase</keyword>
<dbReference type="CDD" id="cd01168">
    <property type="entry name" value="adenosine_kinase"/>
    <property type="match status" value="1"/>
</dbReference>
<name>A0ABY0IDW7_9BACT</name>
<dbReference type="EMBL" id="QDKL01000003">
    <property type="protein sequence ID" value="RZF20719.1"/>
    <property type="molecule type" value="Genomic_DNA"/>
</dbReference>
<dbReference type="SUPFAM" id="SSF53613">
    <property type="entry name" value="Ribokinase-like"/>
    <property type="match status" value="1"/>
</dbReference>
<organism evidence="5 6">
    <name type="scientific">Halobacteriovorax vibrionivorans</name>
    <dbReference type="NCBI Taxonomy" id="2152716"/>
    <lineage>
        <taxon>Bacteria</taxon>
        <taxon>Pseudomonadati</taxon>
        <taxon>Bdellovibrionota</taxon>
        <taxon>Bacteriovoracia</taxon>
        <taxon>Bacteriovoracales</taxon>
        <taxon>Halobacteriovoraceae</taxon>
        <taxon>Halobacteriovorax</taxon>
    </lineage>
</organism>
<evidence type="ECO:0000313" key="5">
    <source>
        <dbReference type="EMBL" id="RZF20719.1"/>
    </source>
</evidence>
<evidence type="ECO:0000256" key="3">
    <source>
        <dbReference type="ARBA" id="ARBA00022777"/>
    </source>
</evidence>
<feature type="domain" description="Carbohydrate kinase PfkB" evidence="4">
    <location>
        <begin position="59"/>
        <end position="320"/>
    </location>
</feature>